<dbReference type="STRING" id="225849.swp_3850"/>
<dbReference type="InterPro" id="IPR046703">
    <property type="entry name" value="DUF6776"/>
</dbReference>
<evidence type="ECO:0000256" key="1">
    <source>
        <dbReference type="SAM" id="Phobius"/>
    </source>
</evidence>
<protein>
    <submittedName>
        <fullName evidence="2">Uncharacterized protein</fullName>
    </submittedName>
</protein>
<dbReference type="KEGG" id="swp:swp_3850"/>
<dbReference type="HOGENOM" id="CLU_080432_0_0_6"/>
<organism evidence="2 3">
    <name type="scientific">Shewanella piezotolerans (strain WP3 / JCM 13877)</name>
    <dbReference type="NCBI Taxonomy" id="225849"/>
    <lineage>
        <taxon>Bacteria</taxon>
        <taxon>Pseudomonadati</taxon>
        <taxon>Pseudomonadota</taxon>
        <taxon>Gammaproteobacteria</taxon>
        <taxon>Alteromonadales</taxon>
        <taxon>Shewanellaceae</taxon>
        <taxon>Shewanella</taxon>
    </lineage>
</organism>
<dbReference type="RefSeq" id="WP_020913869.1">
    <property type="nucleotide sequence ID" value="NC_011566.1"/>
</dbReference>
<accession>B8CQR1</accession>
<keyword evidence="1" id="KW-0472">Membrane</keyword>
<keyword evidence="3" id="KW-1185">Reference proteome</keyword>
<dbReference type="Pfam" id="PF20567">
    <property type="entry name" value="DUF6776"/>
    <property type="match status" value="1"/>
</dbReference>
<sequence>MANYHRWLDRLQVIERQFRTSSTYLFLLIVTAFVLGALCFDVGSRYFTPKVEQQADRTQEYNALLKEQADTLAARNIELALEREANSNMQAMFVEQEGKQKELSRELAFYRSVMAPENSAEGIAINGLELIPELLPRQYRVKLVLTQLEKRRRSVSGRSEVSFIGLQDGKAKTIKLSELSEATFKFKFTYFQVLETEFTLPEGFILSRVKAKVVVPASRWTKGSQTEQEYSSQELLVNENEQSILLEQNGQVLDNSAQQIDVRGSND</sequence>
<keyword evidence="1" id="KW-1133">Transmembrane helix</keyword>
<evidence type="ECO:0000313" key="3">
    <source>
        <dbReference type="Proteomes" id="UP000000753"/>
    </source>
</evidence>
<evidence type="ECO:0000313" key="2">
    <source>
        <dbReference type="EMBL" id="ACJ30527.1"/>
    </source>
</evidence>
<dbReference type="OrthoDB" id="7056878at2"/>
<dbReference type="AlphaFoldDB" id="B8CQR1"/>
<dbReference type="eggNOG" id="ENOG5032TUN">
    <property type="taxonomic scope" value="Bacteria"/>
</dbReference>
<proteinExistence type="predicted"/>
<keyword evidence="1" id="KW-0812">Transmembrane</keyword>
<reference evidence="2 3" key="1">
    <citation type="journal article" date="2008" name="PLoS ONE">
        <title>Environmental adaptation: genomic analysis of the piezotolerant and psychrotolerant deep-sea iron reducing bacterium Shewanella piezotolerans WP3.</title>
        <authorList>
            <person name="Wang F."/>
            <person name="Wang J."/>
            <person name="Jian H."/>
            <person name="Zhang B."/>
            <person name="Li S."/>
            <person name="Wang F."/>
            <person name="Zeng X."/>
            <person name="Gao L."/>
            <person name="Bartlett D.H."/>
            <person name="Yu J."/>
            <person name="Hu S."/>
            <person name="Xiao X."/>
        </authorList>
    </citation>
    <scope>NUCLEOTIDE SEQUENCE [LARGE SCALE GENOMIC DNA]</scope>
    <source>
        <strain evidence="3">WP3 / JCM 13877</strain>
    </source>
</reference>
<feature type="transmembrane region" description="Helical" evidence="1">
    <location>
        <begin position="21"/>
        <end position="43"/>
    </location>
</feature>
<dbReference type="EMBL" id="CP000472">
    <property type="protein sequence ID" value="ACJ30527.1"/>
    <property type="molecule type" value="Genomic_DNA"/>
</dbReference>
<gene>
    <name evidence="2" type="ordered locus">swp_3850</name>
</gene>
<name>B8CQR1_SHEPW</name>
<dbReference type="Proteomes" id="UP000000753">
    <property type="component" value="Chromosome"/>
</dbReference>